<keyword evidence="1" id="KW-0695">RNA-directed DNA polymerase</keyword>
<accession>A0A9N7RFZ2</accession>
<proteinExistence type="predicted"/>
<dbReference type="EMBL" id="CACSLK010027624">
    <property type="protein sequence ID" value="CAA0826506.1"/>
    <property type="molecule type" value="Genomic_DNA"/>
</dbReference>
<comment type="caution">
    <text evidence="1">The sequence shown here is derived from an EMBL/GenBank/DDBJ whole genome shotgun (WGS) entry which is preliminary data.</text>
</comment>
<keyword evidence="1" id="KW-0548">Nucleotidyltransferase</keyword>
<gene>
    <name evidence="1" type="ORF">SHERM_01709</name>
</gene>
<evidence type="ECO:0000313" key="2">
    <source>
        <dbReference type="Proteomes" id="UP001153555"/>
    </source>
</evidence>
<dbReference type="PANTHER" id="PTHR33116">
    <property type="entry name" value="REVERSE TRANSCRIPTASE ZINC-BINDING DOMAIN-CONTAINING PROTEIN-RELATED-RELATED"/>
    <property type="match status" value="1"/>
</dbReference>
<reference evidence="1" key="1">
    <citation type="submission" date="2019-12" db="EMBL/GenBank/DDBJ databases">
        <authorList>
            <person name="Scholes J."/>
        </authorList>
    </citation>
    <scope>NUCLEOTIDE SEQUENCE</scope>
</reference>
<evidence type="ECO:0000313" key="1">
    <source>
        <dbReference type="EMBL" id="CAA0826506.1"/>
    </source>
</evidence>
<protein>
    <submittedName>
        <fullName evidence="1">RNA-directed DNA polymerase (Reverse transcriptase)-related family protein</fullName>
    </submittedName>
</protein>
<dbReference type="OrthoDB" id="1932527at2759"/>
<keyword evidence="1" id="KW-0808">Transferase</keyword>
<organism evidence="1 2">
    <name type="scientific">Striga hermonthica</name>
    <name type="common">Purple witchweed</name>
    <name type="synonym">Buchnera hermonthica</name>
    <dbReference type="NCBI Taxonomy" id="68872"/>
    <lineage>
        <taxon>Eukaryota</taxon>
        <taxon>Viridiplantae</taxon>
        <taxon>Streptophyta</taxon>
        <taxon>Embryophyta</taxon>
        <taxon>Tracheophyta</taxon>
        <taxon>Spermatophyta</taxon>
        <taxon>Magnoliopsida</taxon>
        <taxon>eudicotyledons</taxon>
        <taxon>Gunneridae</taxon>
        <taxon>Pentapetalae</taxon>
        <taxon>asterids</taxon>
        <taxon>lamiids</taxon>
        <taxon>Lamiales</taxon>
        <taxon>Orobanchaceae</taxon>
        <taxon>Buchnereae</taxon>
        <taxon>Striga</taxon>
    </lineage>
</organism>
<name>A0A9N7RFZ2_STRHE</name>
<dbReference type="AlphaFoldDB" id="A0A9N7RFZ2"/>
<dbReference type="Proteomes" id="UP001153555">
    <property type="component" value="Unassembled WGS sequence"/>
</dbReference>
<sequence>MQILWNGVPGEDFRPSRGVRQSERISLYLFVLCIERLAHNIQRAINDGAWRLFTVGVVECKFRIYCFRMIYFYSLKLWSIRRTVREVLANFCHDSGLRVSEPKTTILLSKNVHHVDCHLLSTMLGFTRVEDLGYYLGVSILYSRVKRQNYDRILERAETRLSGWKAASLSLAGRVVLTQAVLSTLPYYTMQSIRLPNSICEGLEQCCRRFLWEAPLKNAKLA</sequence>
<keyword evidence="2" id="KW-1185">Reference proteome</keyword>
<dbReference type="GO" id="GO:0003964">
    <property type="term" value="F:RNA-directed DNA polymerase activity"/>
    <property type="evidence" value="ECO:0007669"/>
    <property type="project" value="UniProtKB-KW"/>
</dbReference>
<dbReference type="PANTHER" id="PTHR33116:SF70">
    <property type="entry name" value="NON-LTR RETROELEMENT REVERSE TRANSCRIPTASE-LIKE PROTEIN"/>
    <property type="match status" value="1"/>
</dbReference>